<organism evidence="2 3">
    <name type="scientific">Quercus suber</name>
    <name type="common">Cork oak</name>
    <dbReference type="NCBI Taxonomy" id="58331"/>
    <lineage>
        <taxon>Eukaryota</taxon>
        <taxon>Viridiplantae</taxon>
        <taxon>Streptophyta</taxon>
        <taxon>Embryophyta</taxon>
        <taxon>Tracheophyta</taxon>
        <taxon>Spermatophyta</taxon>
        <taxon>Magnoliopsida</taxon>
        <taxon>eudicotyledons</taxon>
        <taxon>Gunneridae</taxon>
        <taxon>Pentapetalae</taxon>
        <taxon>rosids</taxon>
        <taxon>fabids</taxon>
        <taxon>Fagales</taxon>
        <taxon>Fagaceae</taxon>
        <taxon>Quercus</taxon>
    </lineage>
</organism>
<keyword evidence="3" id="KW-1185">Reference proteome</keyword>
<dbReference type="EMBL" id="PKMF04000280">
    <property type="protein sequence ID" value="KAK7839602.1"/>
    <property type="molecule type" value="Genomic_DNA"/>
</dbReference>
<reference evidence="2 3" key="1">
    <citation type="journal article" date="2018" name="Sci. Data">
        <title>The draft genome sequence of cork oak.</title>
        <authorList>
            <person name="Ramos A.M."/>
            <person name="Usie A."/>
            <person name="Barbosa P."/>
            <person name="Barros P.M."/>
            <person name="Capote T."/>
            <person name="Chaves I."/>
            <person name="Simoes F."/>
            <person name="Abreu I."/>
            <person name="Carrasquinho I."/>
            <person name="Faro C."/>
            <person name="Guimaraes J.B."/>
            <person name="Mendonca D."/>
            <person name="Nobrega F."/>
            <person name="Rodrigues L."/>
            <person name="Saibo N.J.M."/>
            <person name="Varela M.C."/>
            <person name="Egas C."/>
            <person name="Matos J."/>
            <person name="Miguel C.M."/>
            <person name="Oliveira M.M."/>
            <person name="Ricardo C.P."/>
            <person name="Goncalves S."/>
        </authorList>
    </citation>
    <scope>NUCLEOTIDE SEQUENCE [LARGE SCALE GENOMIC DNA]</scope>
    <source>
        <strain evidence="3">cv. HL8</strain>
    </source>
</reference>
<keyword evidence="1" id="KW-1133">Transmembrane helix</keyword>
<proteinExistence type="predicted"/>
<accession>A0AAW0KKF9</accession>
<protein>
    <submittedName>
        <fullName evidence="2">Uncharacterized protein</fullName>
    </submittedName>
</protein>
<keyword evidence="1" id="KW-0812">Transmembrane</keyword>
<name>A0AAW0KKF9_QUESU</name>
<dbReference type="Proteomes" id="UP000237347">
    <property type="component" value="Unassembled WGS sequence"/>
</dbReference>
<dbReference type="PANTHER" id="PTHR34967">
    <property type="entry name" value="OS02G0257200 PROTEIN"/>
    <property type="match status" value="1"/>
</dbReference>
<comment type="caution">
    <text evidence="2">The sequence shown here is derived from an EMBL/GenBank/DDBJ whole genome shotgun (WGS) entry which is preliminary data.</text>
</comment>
<evidence type="ECO:0000256" key="1">
    <source>
        <dbReference type="SAM" id="Phobius"/>
    </source>
</evidence>
<evidence type="ECO:0000313" key="2">
    <source>
        <dbReference type="EMBL" id="KAK7839602.1"/>
    </source>
</evidence>
<evidence type="ECO:0000313" key="3">
    <source>
        <dbReference type="Proteomes" id="UP000237347"/>
    </source>
</evidence>
<dbReference type="AlphaFoldDB" id="A0AAW0KKF9"/>
<feature type="transmembrane region" description="Helical" evidence="1">
    <location>
        <begin position="6"/>
        <end position="28"/>
    </location>
</feature>
<dbReference type="PANTHER" id="PTHR34967:SF1">
    <property type="entry name" value="OS02G0257200 PROTEIN"/>
    <property type="match status" value="1"/>
</dbReference>
<sequence>MGRTWIWLGIFGSLLFFIGGLANVIKVFKMKQIDGLRLEKLRGGAHDRLIHEREGQVPLILEDHQRRRIRQVEEVKVAASTPNKDVLVGQS</sequence>
<gene>
    <name evidence="2" type="ORF">CFP56_017859</name>
</gene>
<keyword evidence="1" id="KW-0472">Membrane</keyword>